<reference evidence="1 2" key="1">
    <citation type="submission" date="2021-12" db="EMBL/GenBank/DDBJ databases">
        <title>Genome sequencing of bacteria with rrn-lacking chromosome and rrn-plasmid.</title>
        <authorList>
            <person name="Anda M."/>
            <person name="Iwasaki W."/>
        </authorList>
    </citation>
    <scope>NUCLEOTIDE SEQUENCE [LARGE SCALE GENOMIC DNA]</scope>
    <source>
        <strain evidence="1 2">NBRC 15940</strain>
    </source>
</reference>
<evidence type="ECO:0000313" key="2">
    <source>
        <dbReference type="Proteomes" id="UP001310022"/>
    </source>
</evidence>
<name>A0AAN4W026_9BACT</name>
<gene>
    <name evidence="1" type="ORF">PEDI_27880</name>
</gene>
<accession>A0AAN4W026</accession>
<evidence type="ECO:0000313" key="1">
    <source>
        <dbReference type="EMBL" id="GJM62236.1"/>
    </source>
</evidence>
<comment type="caution">
    <text evidence="1">The sequence shown here is derived from an EMBL/GenBank/DDBJ whole genome shotgun (WGS) entry which is preliminary data.</text>
</comment>
<dbReference type="AlphaFoldDB" id="A0AAN4W026"/>
<keyword evidence="2" id="KW-1185">Reference proteome</keyword>
<sequence length="40" mass="4605">MCILVVNLPVQDRFYANPLNFCEILRIVILDGYQGAVVFF</sequence>
<dbReference type="Proteomes" id="UP001310022">
    <property type="component" value="Unassembled WGS sequence"/>
</dbReference>
<organism evidence="1 2">
    <name type="scientific">Persicobacter diffluens</name>
    <dbReference type="NCBI Taxonomy" id="981"/>
    <lineage>
        <taxon>Bacteria</taxon>
        <taxon>Pseudomonadati</taxon>
        <taxon>Bacteroidota</taxon>
        <taxon>Cytophagia</taxon>
        <taxon>Cytophagales</taxon>
        <taxon>Persicobacteraceae</taxon>
        <taxon>Persicobacter</taxon>
    </lineage>
</organism>
<proteinExistence type="predicted"/>
<dbReference type="EMBL" id="BQKE01000001">
    <property type="protein sequence ID" value="GJM62236.1"/>
    <property type="molecule type" value="Genomic_DNA"/>
</dbReference>
<protein>
    <submittedName>
        <fullName evidence="1">Uncharacterized protein</fullName>
    </submittedName>
</protein>